<gene>
    <name evidence="2" type="ORF">UFOPK3662_01900</name>
</gene>
<proteinExistence type="predicted"/>
<feature type="region of interest" description="Disordered" evidence="1">
    <location>
        <begin position="1"/>
        <end position="29"/>
    </location>
</feature>
<evidence type="ECO:0000256" key="1">
    <source>
        <dbReference type="SAM" id="MobiDB-lite"/>
    </source>
</evidence>
<name>A0A6J7JEI2_9ZZZZ</name>
<sequence>MDDDWHPCSLPPSGLVAPVRRGVDGGDGPTPGVLRGPAWLQVGRGWHVPAGTPRTPEQRAYEVSVRLGPHGLVTGWAALRLAGARYFEGLAHDRRTPLPVPVLLPHEARLRAPEVVVERTRGPLPVAVTSFGVRCVSSELALLHEVRRATSRRRAGVMVDMALAAGVVDLGRLRETANTQRRQPPAAAYALERACGECRSPRESEMMQVWESAAGFPRPLMNREVRDLTGRLLAVVDLLDVEAGVCGEFNGAAHRSAARQSRDEKRHADLRAVGLETFAVVGRDSEKVQVERMTAARGRALWLPPAERRWQVGAFVPAPTLFVPDEEEAAREQIMLEHYAALEERGLGEPLGRSRP</sequence>
<accession>A0A6J7JEI2</accession>
<dbReference type="EMBL" id="CAFBMW010000014">
    <property type="protein sequence ID" value="CAB4941171.1"/>
    <property type="molecule type" value="Genomic_DNA"/>
</dbReference>
<evidence type="ECO:0000313" key="2">
    <source>
        <dbReference type="EMBL" id="CAB4941171.1"/>
    </source>
</evidence>
<dbReference type="AlphaFoldDB" id="A0A6J7JEI2"/>
<organism evidence="2">
    <name type="scientific">freshwater metagenome</name>
    <dbReference type="NCBI Taxonomy" id="449393"/>
    <lineage>
        <taxon>unclassified sequences</taxon>
        <taxon>metagenomes</taxon>
        <taxon>ecological metagenomes</taxon>
    </lineage>
</organism>
<protein>
    <submittedName>
        <fullName evidence="2">Unannotated protein</fullName>
    </submittedName>
</protein>
<reference evidence="2" key="1">
    <citation type="submission" date="2020-05" db="EMBL/GenBank/DDBJ databases">
        <authorList>
            <person name="Chiriac C."/>
            <person name="Salcher M."/>
            <person name="Ghai R."/>
            <person name="Kavagutti S V."/>
        </authorList>
    </citation>
    <scope>NUCLEOTIDE SEQUENCE</scope>
</reference>